<sequence>MAPGKYDRRKRGRWEQYNADYNADDTSQTSSLGEKSNASDTAVPKAASHNLEGQAIVPRTDEFGAKDYRQEMKLKPDHASRPLWVAPDGHIFLESFSPVYKHAHDFLIAVAEPVCRPEFVHEYQLTAYSLYAAVSIGLQTNDIVEYLERLSKSTLPKGIVEFIKMCTLSYGKVKLVLKYNRYFIESRHSDVVQTLLKDKVIQQCLIDDKPMGTTDLQQKTHAFVNLEEYFPIQCLGLENGETTNSGHTKTTGRKPYQEKSLRKMFGNSRARSGVIVLPCGAGKTLVGVTAATTVNKRCLVLATSNVSVEQWRGQFKVCFPDMFLIAFFLFQLSESKNRNPLPFTVRKMHYSKVARVVTGAAQ</sequence>
<feature type="region of interest" description="Disordered" evidence="5">
    <location>
        <begin position="1"/>
        <end position="51"/>
    </location>
</feature>
<dbReference type="GO" id="GO:0016787">
    <property type="term" value="F:hydrolase activity"/>
    <property type="evidence" value="ECO:0007669"/>
    <property type="project" value="UniProtKB-KW"/>
</dbReference>
<evidence type="ECO:0000313" key="9">
    <source>
        <dbReference type="Proteomes" id="UP000271098"/>
    </source>
</evidence>
<dbReference type="GO" id="GO:0005524">
    <property type="term" value="F:ATP binding"/>
    <property type="evidence" value="ECO:0007669"/>
    <property type="project" value="UniProtKB-KW"/>
</dbReference>
<evidence type="ECO:0000256" key="3">
    <source>
        <dbReference type="ARBA" id="ARBA00022806"/>
    </source>
</evidence>
<dbReference type="AlphaFoldDB" id="A0A183ECA7"/>
<dbReference type="GO" id="GO:0003677">
    <property type="term" value="F:DNA binding"/>
    <property type="evidence" value="ECO:0007669"/>
    <property type="project" value="InterPro"/>
</dbReference>
<dbReference type="InterPro" id="IPR027417">
    <property type="entry name" value="P-loop_NTPase"/>
</dbReference>
<evidence type="ECO:0000259" key="7">
    <source>
        <dbReference type="Pfam" id="PF13625"/>
    </source>
</evidence>
<dbReference type="Gene3D" id="3.40.50.300">
    <property type="entry name" value="P-loop containing nucleotide triphosphate hydrolases"/>
    <property type="match status" value="1"/>
</dbReference>
<dbReference type="OrthoDB" id="10262986at2759"/>
<gene>
    <name evidence="8" type="ORF">GPUH_LOCUS18598</name>
</gene>
<dbReference type="GO" id="GO:0097550">
    <property type="term" value="C:transcription preinitiation complex"/>
    <property type="evidence" value="ECO:0007669"/>
    <property type="project" value="TreeGrafter"/>
</dbReference>
<dbReference type="Proteomes" id="UP000271098">
    <property type="component" value="Unassembled WGS sequence"/>
</dbReference>
<dbReference type="GO" id="GO:0006367">
    <property type="term" value="P:transcription initiation at RNA polymerase II promoter"/>
    <property type="evidence" value="ECO:0007669"/>
    <property type="project" value="TreeGrafter"/>
</dbReference>
<feature type="compositionally biased region" description="Polar residues" evidence="5">
    <location>
        <begin position="24"/>
        <end position="40"/>
    </location>
</feature>
<evidence type="ECO:0000256" key="1">
    <source>
        <dbReference type="ARBA" id="ARBA00022741"/>
    </source>
</evidence>
<dbReference type="InterPro" id="IPR050615">
    <property type="entry name" value="ATP-dep_DNA_Helicase"/>
</dbReference>
<dbReference type="Pfam" id="PF04851">
    <property type="entry name" value="ResIII"/>
    <property type="match status" value="1"/>
</dbReference>
<dbReference type="GO" id="GO:0000112">
    <property type="term" value="C:nucleotide-excision repair factor 3 complex"/>
    <property type="evidence" value="ECO:0007669"/>
    <property type="project" value="TreeGrafter"/>
</dbReference>
<feature type="domain" description="Helicase/UvrB N-terminal" evidence="6">
    <location>
        <begin position="254"/>
        <end position="324"/>
    </location>
</feature>
<dbReference type="InterPro" id="IPR032830">
    <property type="entry name" value="XPB/Ssl2_N"/>
</dbReference>
<keyword evidence="3" id="KW-0347">Helicase</keyword>
<protein>
    <submittedName>
        <fullName evidence="10">Helicase_C_3 domain-containing protein</fullName>
    </submittedName>
</protein>
<feature type="domain" description="Helicase XPB/Ssl2 N-terminal" evidence="7">
    <location>
        <begin position="83"/>
        <end position="206"/>
    </location>
</feature>
<keyword evidence="1" id="KW-0547">Nucleotide-binding</keyword>
<dbReference type="GO" id="GO:0005675">
    <property type="term" value="C:transcription factor TFIIH holo complex"/>
    <property type="evidence" value="ECO:0007669"/>
    <property type="project" value="TreeGrafter"/>
</dbReference>
<keyword evidence="2" id="KW-0378">Hydrolase</keyword>
<name>A0A183ECA7_9BILA</name>
<organism evidence="10">
    <name type="scientific">Gongylonema pulchrum</name>
    <dbReference type="NCBI Taxonomy" id="637853"/>
    <lineage>
        <taxon>Eukaryota</taxon>
        <taxon>Metazoa</taxon>
        <taxon>Ecdysozoa</taxon>
        <taxon>Nematoda</taxon>
        <taxon>Chromadorea</taxon>
        <taxon>Rhabditida</taxon>
        <taxon>Spirurina</taxon>
        <taxon>Spiruromorpha</taxon>
        <taxon>Spiruroidea</taxon>
        <taxon>Gongylonematidae</taxon>
        <taxon>Gongylonema</taxon>
    </lineage>
</organism>
<evidence type="ECO:0000256" key="5">
    <source>
        <dbReference type="SAM" id="MobiDB-lite"/>
    </source>
</evidence>
<dbReference type="Pfam" id="PF13625">
    <property type="entry name" value="Helicase_C_3"/>
    <property type="match status" value="1"/>
</dbReference>
<dbReference type="EMBL" id="UYRT01087045">
    <property type="protein sequence ID" value="VDN32094.1"/>
    <property type="molecule type" value="Genomic_DNA"/>
</dbReference>
<dbReference type="GO" id="GO:0043138">
    <property type="term" value="F:3'-5' DNA helicase activity"/>
    <property type="evidence" value="ECO:0007669"/>
    <property type="project" value="TreeGrafter"/>
</dbReference>
<dbReference type="PANTHER" id="PTHR11274:SF0">
    <property type="entry name" value="GENERAL TRANSCRIPTION AND DNA REPAIR FACTOR IIH HELICASE SUBUNIT XPB"/>
    <property type="match status" value="1"/>
</dbReference>
<reference evidence="8 9" key="2">
    <citation type="submission" date="2018-11" db="EMBL/GenBank/DDBJ databases">
        <authorList>
            <consortium name="Pathogen Informatics"/>
        </authorList>
    </citation>
    <scope>NUCLEOTIDE SEQUENCE [LARGE SCALE GENOMIC DNA]</scope>
</reference>
<keyword evidence="9" id="KW-1185">Reference proteome</keyword>
<evidence type="ECO:0000256" key="4">
    <source>
        <dbReference type="ARBA" id="ARBA00022840"/>
    </source>
</evidence>
<dbReference type="SUPFAM" id="SSF52540">
    <property type="entry name" value="P-loop containing nucleoside triphosphate hydrolases"/>
    <property type="match status" value="1"/>
</dbReference>
<reference evidence="10" key="1">
    <citation type="submission" date="2016-06" db="UniProtKB">
        <authorList>
            <consortium name="WormBaseParasite"/>
        </authorList>
    </citation>
    <scope>IDENTIFICATION</scope>
</reference>
<proteinExistence type="predicted"/>
<evidence type="ECO:0000256" key="2">
    <source>
        <dbReference type="ARBA" id="ARBA00022801"/>
    </source>
</evidence>
<evidence type="ECO:0000313" key="8">
    <source>
        <dbReference type="EMBL" id="VDN32094.1"/>
    </source>
</evidence>
<dbReference type="PANTHER" id="PTHR11274">
    <property type="entry name" value="RAD25/XP-B DNA REPAIR HELICASE"/>
    <property type="match status" value="1"/>
</dbReference>
<evidence type="ECO:0000259" key="6">
    <source>
        <dbReference type="Pfam" id="PF04851"/>
    </source>
</evidence>
<accession>A0A183ECA7</accession>
<evidence type="ECO:0000313" key="10">
    <source>
        <dbReference type="WBParaSite" id="GPUH_0001862301-mRNA-1"/>
    </source>
</evidence>
<dbReference type="WBParaSite" id="GPUH_0001862301-mRNA-1">
    <property type="protein sequence ID" value="GPUH_0001862301-mRNA-1"/>
    <property type="gene ID" value="GPUH_0001862301"/>
</dbReference>
<keyword evidence="4" id="KW-0067">ATP-binding</keyword>
<dbReference type="InterPro" id="IPR006935">
    <property type="entry name" value="Helicase/UvrB_N"/>
</dbReference>